<evidence type="ECO:0000313" key="2">
    <source>
        <dbReference type="Proteomes" id="UP001171606"/>
    </source>
</evidence>
<accession>A0ABT8PDB3</accession>
<gene>
    <name evidence="1" type="ORF">QZM52_17600</name>
</gene>
<proteinExistence type="predicted"/>
<keyword evidence="2" id="KW-1185">Reference proteome</keyword>
<dbReference type="InterPro" id="IPR036412">
    <property type="entry name" value="HAD-like_sf"/>
</dbReference>
<reference evidence="1" key="1">
    <citation type="submission" date="2023-07" db="EMBL/GenBank/DDBJ databases">
        <title>A collection of bacterial strains from the Burkholderia cepacia Research Laboratory and Repository.</title>
        <authorList>
            <person name="Lipuma J."/>
            <person name="Spilker T."/>
            <person name="Caverly L."/>
        </authorList>
    </citation>
    <scope>NUCLEOTIDE SEQUENCE</scope>
    <source>
        <strain evidence="1">AU42020</strain>
    </source>
</reference>
<dbReference type="SUPFAM" id="SSF56784">
    <property type="entry name" value="HAD-like"/>
    <property type="match status" value="1"/>
</dbReference>
<dbReference type="Proteomes" id="UP001171606">
    <property type="component" value="Unassembled WGS sequence"/>
</dbReference>
<dbReference type="Pfam" id="PF13242">
    <property type="entry name" value="Hydrolase_like"/>
    <property type="match status" value="1"/>
</dbReference>
<evidence type="ECO:0000313" key="1">
    <source>
        <dbReference type="EMBL" id="MDN7933103.1"/>
    </source>
</evidence>
<dbReference type="InterPro" id="IPR023214">
    <property type="entry name" value="HAD_sf"/>
</dbReference>
<sequence length="185" mass="20590">MPRVVVSNQPGVAPGRCIENKLGAVRQRFAELFEANGAALADFFCCPHHPRGRVPACPIDRVCRKPRPRRLRRALATLGGGSEWSRLIGNIPDDVEAGRATRYGTILVDCGRETESRIDAVRTAQHGGERDELKADIVMREAVRRRGTRLMPPHIAERIATSIAMPPVSPYRRLRGALHFRVPFV</sequence>
<organism evidence="1 2">
    <name type="scientific">Burkholderia metallica</name>
    <dbReference type="NCBI Taxonomy" id="488729"/>
    <lineage>
        <taxon>Bacteria</taxon>
        <taxon>Pseudomonadati</taxon>
        <taxon>Pseudomonadota</taxon>
        <taxon>Betaproteobacteria</taxon>
        <taxon>Burkholderiales</taxon>
        <taxon>Burkholderiaceae</taxon>
        <taxon>Burkholderia</taxon>
        <taxon>Burkholderia cepacia complex</taxon>
    </lineage>
</organism>
<dbReference type="PANTHER" id="PTHR42891">
    <property type="entry name" value="D-GLYCERO-BETA-D-MANNO-HEPTOSE-1,7-BISPHOSPHATE 7-PHOSPHATASE"/>
    <property type="match status" value="1"/>
</dbReference>
<protein>
    <submittedName>
        <fullName evidence="1">Histidinol-phosphatase</fullName>
    </submittedName>
</protein>
<dbReference type="EMBL" id="JAUJSQ010000006">
    <property type="protein sequence ID" value="MDN7933103.1"/>
    <property type="molecule type" value="Genomic_DNA"/>
</dbReference>
<dbReference type="Gene3D" id="3.40.50.1000">
    <property type="entry name" value="HAD superfamily/HAD-like"/>
    <property type="match status" value="1"/>
</dbReference>
<dbReference type="PANTHER" id="PTHR42891:SF1">
    <property type="entry name" value="D-GLYCERO-BETA-D-MANNO-HEPTOSE-1,7-BISPHOSPHATE 7-PHOSPHATASE"/>
    <property type="match status" value="1"/>
</dbReference>
<comment type="caution">
    <text evidence="1">The sequence shown here is derived from an EMBL/GenBank/DDBJ whole genome shotgun (WGS) entry which is preliminary data.</text>
</comment>
<name>A0ABT8PDB3_9BURK</name>
<dbReference type="InterPro" id="IPR004446">
    <property type="entry name" value="Heptose_bisP_phosphatase"/>
</dbReference>